<dbReference type="EMBL" id="CAADID010000007">
    <property type="protein sequence ID" value="VFR58916.1"/>
    <property type="molecule type" value="Genomic_DNA"/>
</dbReference>
<protein>
    <submittedName>
        <fullName evidence="7">Filamentous haemagglutinin family outer membrane protein associated with VreARI signalling system</fullName>
    </submittedName>
</protein>
<dbReference type="Pfam" id="PF05860">
    <property type="entry name" value="TPS"/>
    <property type="match status" value="1"/>
</dbReference>
<dbReference type="SMART" id="SM00912">
    <property type="entry name" value="Haemagg_act"/>
    <property type="match status" value="1"/>
</dbReference>
<evidence type="ECO:0000256" key="4">
    <source>
        <dbReference type="SAM" id="Coils"/>
    </source>
</evidence>
<dbReference type="InterPro" id="IPR011050">
    <property type="entry name" value="Pectin_lyase_fold/virulence"/>
</dbReference>
<accession>A0A484REN1</accession>
<comment type="subcellular location">
    <subcellularLocation>
        <location evidence="1">Secreted</location>
    </subcellularLocation>
</comment>
<proteinExistence type="predicted"/>
<dbReference type="InterPro" id="IPR012334">
    <property type="entry name" value="Pectin_lyas_fold"/>
</dbReference>
<feature type="compositionally biased region" description="Low complexity" evidence="5">
    <location>
        <begin position="112"/>
        <end position="123"/>
    </location>
</feature>
<feature type="domain" description="Filamentous haemagglutinin FhaB/tRNA nuclease CdiA-like TPS" evidence="6">
    <location>
        <begin position="185"/>
        <end position="303"/>
    </location>
</feature>
<dbReference type="GO" id="GO:0005576">
    <property type="term" value="C:extracellular region"/>
    <property type="evidence" value="ECO:0007669"/>
    <property type="project" value="UniProtKB-SubCell"/>
</dbReference>
<gene>
    <name evidence="7" type="ORF">ANT2_1898</name>
    <name evidence="8" type="ORF">ANT3_1900</name>
</gene>
<evidence type="ECO:0000256" key="3">
    <source>
        <dbReference type="ARBA" id="ARBA00022729"/>
    </source>
</evidence>
<dbReference type="PANTHER" id="PTHR12338:SF8">
    <property type="entry name" value="HEME_HEMOPEXIN-BINDING PROTEIN"/>
    <property type="match status" value="1"/>
</dbReference>
<feature type="region of interest" description="Disordered" evidence="5">
    <location>
        <begin position="112"/>
        <end position="131"/>
    </location>
</feature>
<dbReference type="NCBIfam" id="TIGR01901">
    <property type="entry name" value="adhes_NPXG"/>
    <property type="match status" value="1"/>
</dbReference>
<dbReference type="InterPro" id="IPR021026">
    <property type="entry name" value="Filamn_hemagglutn_DUF3739"/>
</dbReference>
<reference evidence="7" key="1">
    <citation type="submission" date="2019-03" db="EMBL/GenBank/DDBJ databases">
        <authorList>
            <person name="Danneels B."/>
        </authorList>
    </citation>
    <scope>NUCLEOTIDE SEQUENCE</scope>
</reference>
<dbReference type="InterPro" id="IPR050909">
    <property type="entry name" value="Bact_Autotransporter_VF"/>
</dbReference>
<dbReference type="SUPFAM" id="SSF51126">
    <property type="entry name" value="Pectin lyase-like"/>
    <property type="match status" value="1"/>
</dbReference>
<feature type="coiled-coil region" evidence="4">
    <location>
        <begin position="134"/>
        <end position="161"/>
    </location>
</feature>
<evidence type="ECO:0000256" key="5">
    <source>
        <dbReference type="SAM" id="MobiDB-lite"/>
    </source>
</evidence>
<dbReference type="InterPro" id="IPR008638">
    <property type="entry name" value="FhaB/CdiA-like_TPS"/>
</dbReference>
<evidence type="ECO:0000256" key="1">
    <source>
        <dbReference type="ARBA" id="ARBA00004613"/>
    </source>
</evidence>
<dbReference type="PANTHER" id="PTHR12338">
    <property type="entry name" value="AUTOTRANSPORTER"/>
    <property type="match status" value="1"/>
</dbReference>
<name>A0A484REN1_9ZZZZ</name>
<sequence length="4312" mass="443396">MARSRAAGEQALLPEQPRRFYEFFVTFVPVGRWPFVCLASGKRGLQHRKTIMENQTQASMRQAAGRTGTRTQRAFQPTPLMRALAAVLYVAGSVAVPEVAQAAPNWFAAGQSAGQQARSQQRGPMPGMTSPTALRQQMEARQQLTKSIANLNRTANAIAAQQASQEAARAWAGNVPSSVPDGLAAGGLEVATGTKAGWAGAEGPVASADGRTVVIKQTAERAILNWESFNVGRNTTLKFDQKATDAVLNKVLGASTAPSQIQGRIEAAGTVMVVNQNGVVFSGTSQVNVRNLVAAAAAPDAALDAQFLARGLYSDGTTPTFKDALGNVVLQPGARITTHPPTSATQGGGYVLLAGKNVQNAGTIHTPRGQALLAAGDSFVIARGQGTEGNVASTTRGNEVTVGGVGSVSNTGLIQSPLGDITLAGNQVVQGGMLAASTSVDTRGTIYLKATGADGLVTLKEAAVNAILVDTDGATALEGQRESFLAPAVPIAGANRPAWQVADPYRRDLSLVQVDSSGAVDFQSGSLTLATGGQVAVKATGRTLLRDGAEIDVAGAIGVSVAMETNNLKINIQGNEQRDAPVNRDGGKLNSSDVWLDVRDLVYVPAGTGDNENARWYTAGGLLEVGGYLGTRAVPVSHWLAQGGMVRFEGGEVVTQGGSSINLSGGTLDVQDGTLRQTWLKGSDGRLYTADRAPGDLLYDGIYRGYEVTSARWGQTRRYYDAMMAPTSRKEAGYTVGRDAGALIVSTKNAVLEGQLVGDTYQGARQTGAPQAGVDGYQQSHNAQARGGQLVVGSYLPFYGLANKELRYVLSASANTVQEVLLGNKPDRIAQGIELTEALPEDRQGKLILDTTQLNGFNLGAIRIAAQGGITVDAALSTTNGGEITLYGPSIDINADMISRAGAINVGNVQNAPNAGRLEDIALAALGGKPVHLNVAEGVRLDARGLWTNQFQDPSDIENAAYRNGGRVSLRGTGNVNVAEGSVIDVSSGGVLTQKGALQGGKGGSVTLAANAMNTSFASQGGQLSMAGSLRASGVTGGGTLSVTNGGAIVLGGAQQAARDANALWLAPEIFQAGFGQYTVNGHEGVAVADGATIDVVMPVYRKTLEASAMPASGVSPDTALSLWTPPLYQEDPGNAVLTQRAGASIALHSDRNNAGKPIEIKEGATVTVDPGQAITLRGADQMTVLGSLIAPGGTISIDDLRFATTPYTPTANARSVWIGERALLDVAGRSHVARDRTGARYGIVHAGGSIDIGGTLNWETGQLIELGERYMDRHLIIRPGALLEASGTQAVLDLPGRGAITVASSGGSIVLASANSLHLDGAIRAASGGAGAAGGTLALALANPFYRYDSRTPEVDRARFVTLAQIQRDSVLAATLRPGDADAGLVYGEGHLGVDRVVAGGFGSLAVFATLQAVESIDLSMPESLRLAAQLLPPSNAPAAISINLAAPYVLLDAAAFRPETSGVTGEPPILTVPWQRQGHQIRITADHIDVRGNRGLAFDDVVLESRGDLRMRAGVSDVSTDFAGLGGALRVTISAAQIYPETGVRATISAGSSASANGDGKLTLRRSQEGALPPVPHSAFSSLELSAPTVEQGGVVRAPMGRILFGSFQNGNQSLAVHFLPGSLTSVSGAGLIMPYGGTVDDWTYLYGGQKPQQTEAGRPATNYFNEREIGVQVHTLTIAPGAVLDLSGGGELTGAGFVNGRGGSVDILKQAMADSNPANGFSRSGNAVYAILPTYAAAYAPIVPAAEARAPAIGQQISLANGMPGLPAGTYTLLPASYALLPGAFRVEIGAASVNAGGALAQMRSGSWATTGFLGTSNTGQRNALANSVLLTPADVVRRHSQYNETSYSEFLLAEASRSGRVRALLPMDASRLMLQLYNGAGMSEDKPVLVQGDIRLAAAPGSAGFGGNLFVSGSGGLEVLGAGQSPSGKTATAVSAEMLNAIGAKRMSVSASAAGPSTVDTLLIRSGATLRAPEILLSAGDRSGVVVEQGATLSTLGMGPASLDASQGYYYEPTSGVLLLSNGVFGVLPPPSTTLTPSLTPFDIGACVTECAGTTQLLSEGMISVATNGTFTLGDNVSYGTRNFTLSMASVHMGTGQTLAEVAAAGLLSPGLALNQDVLGRLLRGNTAVGTPALESLVLSAGESVNVFGNVDFDTRGAGGVSSLRRLVLSTPAIYGYGAAGDVATISTGEFVWAGSLAADRSQQPVLGDTTPAAPGGAILNRLGDGRLVVAADAIRFDAAPYAMPTSLIPSQRLMLGFASVTLEAAQQIVASGAGSLAVHQKVDGYTTGQGWQYRGGDLVLRTPLLTSRAGATLNVQASGALAVQGTGATPGSSHALGGSLSLAAQRIALDTTVALPSGKLTLAAQQDIVLGDVARIDLAGREVSMHDVKRYSWGGDLVMKSAEGNITQAAGSVIDLSARFNRGGRLEATALGASAGAMRLAGTILGSASGLYDAGGTYVPYDTAEITLRAQTLADFTGLNARLNQGQVFGARRFQVKQGDLTVGDEVRARHVEIVADGGNLTVNGKIDASGAQVGSILLAAQGNLTINGLLDAHGTHLRRDSYGKIIDSPNRAIIDLTSRQGTLTLTGNAAFDLRAGTEQSALHDGVARGTLDLNVRRTGGGSERGALAGSGDGANGVALDVMGTPEIQGAKLVAVNAFRRYTDAPLAAQPDVTGKTPQLISQDYFDGVGGIHAQNQAFMALAQNNATLSNTLTRLGARLRPGVEIASATADGDLTLVGDLDLSGYRYGPNVDAARRGFGEPGVLVVRAGGNLNLHGSINDGFAPPPDTPDDDGWLLIEGRYNASTGQTPFGGDLVIPIDGVTVDRGTIFPAGRALNYDLPALAATLPAGTELPMSMVLAGTLTLPAGLVLTSDVTTQDGRVLAAGTVLDVPLALGSGARLGAGFRLRSNAAMQAFTWPKGVKLPVALTASAPILLARGALIPSQTTIELPGNAPVNLRPVGPGGKQGRNWALAPMLESGATSWDITLVAGADLGSADVRARNTLGTGDIVLADTHYGKLSTFTYRFEGSGGPRFTQAGADAAFASDIVGMTAAEADAYMLAEYGMDLLSWSGMTFEQVCALSAGNCVTPPPAGPRLTQAGADAAFASDIVGMTAAEADAYMLREYGMDLVSWSGLTFDAICLASPANCLPGEDDGEEPKKVYEYEYKYGTPVFSVLRTGVGDLSLLAGRDVGMASVYGVYTAGTPTSLGSLDARYNLALGGTTADQGWLGDYQDSGFGVAAAEVYRAWYPDFGGNLVVAAGRDIHGDVWGDNAQNGVSYPDQEFSRYASNAVGNWLWRQGNRDTPGVAPIDTSWWINFGTYVNNSVRPEGQPRLVGFTGFGTLGGGNLSLVAGRDAGVTDARGDALVPRSYSTPRSQGLVAAVGGTGRVVGDELVLTGGGDLDLRVGTALNPGMRATQQQSRGDNELLGGTMDHLDLNGVLTNLRGSLTLSTGKVGGISLAYGDGAGLRQSDPFAVGGGRAMGGLVMMLGDATAWLDTRGDLVLGGVSDPGRTRLPISSPYHLTGEDNAHAGGGMNWFSLWTPATAVNLFSAGGNLVPITAHSSQRAGSNMWTESSHYALTSALNSAAYVYPSVLRAVAAGGNIVLTPIPRLDGGGSINYSLMLAPSATGQLELLAGQSILAQGGPGVSMSGADTPVANPLRPAFLVGELNTAVQPVTNVSLDAVRSSPGNYSLFAFGPNSPLARGLRAGDGTPVRFYAVQGDVAGLKSGGIVDTKSRGYPLLGSLDRWYEAATPVSVRAGRDILAFKGGALHNNTTDVSLIQAGRDILHADFTVAGPGTVVLQAARQFRQDDVASVRSLGGLVRGDTRPGASIAVLAGVGAAGPDYAGFLARYLDAGNLLRAAAGGLDVQPDKVAQTYGGELTLKDWLFAEYGYAGTDADAPAELVRQQRLRDDDLTQPYRSLAEDYRQESELYLVNWLRSYQAYAGGSDDARAALDALAPAQQEIYARQLYFAELKKSGREYNDEDGPRSGSYLRGRRAIASFFPGQDAAGKPLSYEGDFTMYGGAGLHTDFGGSIQLLTPGGRQVVGIEGEAPPSTAGVVTQGAGDIQMYAQDSILLGQSRIMTTFGGHILAWSAQGDINAGRGAKTTVIYTPPRRVYDSVGNVTLAPTVPSTGAGIATLAPIAEVPAGDVDLLAPLGTIDAGEAGIRVSGNVNIAALQVVNAANIQVKGDAVGIPVVAAVNVGALTNASAAASSAAEAAQESVARSRAAARQNLPSIISVQILGFGEEGGSTGALPAQAPARVSATPVRYDADSAIQVLGAGTLAASQVQDLTVAERRKLGL</sequence>
<keyword evidence="2" id="KW-0964">Secreted</keyword>
<evidence type="ECO:0000313" key="8">
    <source>
        <dbReference type="EMBL" id="VFR58916.1"/>
    </source>
</evidence>
<evidence type="ECO:0000259" key="6">
    <source>
        <dbReference type="SMART" id="SM00912"/>
    </source>
</evidence>
<dbReference type="EMBL" id="CAADIG010000025">
    <property type="protein sequence ID" value="VFR47881.1"/>
    <property type="molecule type" value="Genomic_DNA"/>
</dbReference>
<keyword evidence="4" id="KW-0175">Coiled coil</keyword>
<organism evidence="7">
    <name type="scientific">plant metagenome</name>
    <dbReference type="NCBI Taxonomy" id="1297885"/>
    <lineage>
        <taxon>unclassified sequences</taxon>
        <taxon>metagenomes</taxon>
        <taxon>organismal metagenomes</taxon>
    </lineage>
</organism>
<evidence type="ECO:0000256" key="2">
    <source>
        <dbReference type="ARBA" id="ARBA00022525"/>
    </source>
</evidence>
<dbReference type="Pfam" id="PF12545">
    <property type="entry name" value="DUF3739"/>
    <property type="match status" value="1"/>
</dbReference>
<evidence type="ECO:0000313" key="7">
    <source>
        <dbReference type="EMBL" id="VFR47881.1"/>
    </source>
</evidence>
<dbReference type="Gene3D" id="2.160.20.10">
    <property type="entry name" value="Single-stranded right-handed beta-helix, Pectin lyase-like"/>
    <property type="match status" value="1"/>
</dbReference>
<keyword evidence="3" id="KW-0732">Signal</keyword>